<evidence type="ECO:0000259" key="4">
    <source>
        <dbReference type="Pfam" id="PF07687"/>
    </source>
</evidence>
<evidence type="ECO:0000256" key="3">
    <source>
        <dbReference type="SAM" id="SignalP"/>
    </source>
</evidence>
<comment type="caution">
    <text evidence="5">The sequence shown here is derived from an EMBL/GenBank/DDBJ whole genome shotgun (WGS) entry which is preliminary data.</text>
</comment>
<gene>
    <name evidence="5" type="ORF">GCM10011511_47190</name>
</gene>
<dbReference type="AlphaFoldDB" id="A0A8J2UHV5"/>
<sequence length="435" mass="46199">MRKLLLGIGLIALTTTTHAQLTTPEKKLVDYIDHHMNEAMQLLISSVNINSGTLNIAGVKAVGELYAAQLRKLGFTVEWISEPDSLHRAGHLVATHIGLSPTLAGKKSKKIFLIGHLDTVFEPDMPAGPYTVFNDTIATGQGVNDMKGGDVVMITALQALEAAGQLKDMNIIAYFTGDEERSGSPHSVARKDFVERAKTCDIALGFESAMGLHTVAAARRGASGWMLDVTAKTGHSATVFSDSAGYGAIYEAARVLNTFREQLGGEKYLTFNPGLIVGGSGITVDPQDARGEALGKTNIISPATHVTGDLRFLTETQLQAAREKMRAIVANSLPGTHSTIRFTDGLAAMEPTPGNLRLVAQLDKVTQDLGIGATVAGDPGARGAGDISDIARYLDCLDGLGASGQGAHKAGETINLKEYPLLIHRAAVFLYRLTR</sequence>
<feature type="signal peptide" evidence="3">
    <location>
        <begin position="1"/>
        <end position="19"/>
    </location>
</feature>
<dbReference type="GO" id="GO:0046872">
    <property type="term" value="F:metal ion binding"/>
    <property type="evidence" value="ECO:0007669"/>
    <property type="project" value="UniProtKB-KW"/>
</dbReference>
<organism evidence="5 6">
    <name type="scientific">Puia dinghuensis</name>
    <dbReference type="NCBI Taxonomy" id="1792502"/>
    <lineage>
        <taxon>Bacteria</taxon>
        <taxon>Pseudomonadati</taxon>
        <taxon>Bacteroidota</taxon>
        <taxon>Chitinophagia</taxon>
        <taxon>Chitinophagales</taxon>
        <taxon>Chitinophagaceae</taxon>
        <taxon>Puia</taxon>
    </lineage>
</organism>
<dbReference type="SUPFAM" id="SSF53187">
    <property type="entry name" value="Zn-dependent exopeptidases"/>
    <property type="match status" value="1"/>
</dbReference>
<dbReference type="GO" id="GO:0016787">
    <property type="term" value="F:hydrolase activity"/>
    <property type="evidence" value="ECO:0007669"/>
    <property type="project" value="UniProtKB-KW"/>
</dbReference>
<keyword evidence="2" id="KW-0378">Hydrolase</keyword>
<dbReference type="PANTHER" id="PTHR43808:SF32">
    <property type="entry name" value="ARGE_DAPE-RELATED DEACYLASE"/>
    <property type="match status" value="1"/>
</dbReference>
<dbReference type="Gene3D" id="3.40.630.10">
    <property type="entry name" value="Zn peptidases"/>
    <property type="match status" value="1"/>
</dbReference>
<reference evidence="5" key="1">
    <citation type="journal article" date="2014" name="Int. J. Syst. Evol. Microbiol.">
        <title>Complete genome sequence of Corynebacterium casei LMG S-19264T (=DSM 44701T), isolated from a smear-ripened cheese.</title>
        <authorList>
            <consortium name="US DOE Joint Genome Institute (JGI-PGF)"/>
            <person name="Walter F."/>
            <person name="Albersmeier A."/>
            <person name="Kalinowski J."/>
            <person name="Ruckert C."/>
        </authorList>
    </citation>
    <scope>NUCLEOTIDE SEQUENCE</scope>
    <source>
        <strain evidence="5">CGMCC 1.15448</strain>
    </source>
</reference>
<keyword evidence="1" id="KW-0479">Metal-binding</keyword>
<dbReference type="InterPro" id="IPR036264">
    <property type="entry name" value="Bact_exopeptidase_dim_dom"/>
</dbReference>
<dbReference type="SUPFAM" id="SSF55031">
    <property type="entry name" value="Bacterial exopeptidase dimerisation domain"/>
    <property type="match status" value="1"/>
</dbReference>
<keyword evidence="3" id="KW-0732">Signal</keyword>
<dbReference type="PANTHER" id="PTHR43808">
    <property type="entry name" value="ACETYLORNITHINE DEACETYLASE"/>
    <property type="match status" value="1"/>
</dbReference>
<dbReference type="Pfam" id="PF01546">
    <property type="entry name" value="Peptidase_M20"/>
    <property type="match status" value="1"/>
</dbReference>
<evidence type="ECO:0000256" key="1">
    <source>
        <dbReference type="ARBA" id="ARBA00022723"/>
    </source>
</evidence>
<evidence type="ECO:0000313" key="6">
    <source>
        <dbReference type="Proteomes" id="UP000607559"/>
    </source>
</evidence>
<feature type="chain" id="PRO_5035285656" evidence="3">
    <location>
        <begin position="20"/>
        <end position="435"/>
    </location>
</feature>
<proteinExistence type="predicted"/>
<dbReference type="InterPro" id="IPR002933">
    <property type="entry name" value="Peptidase_M20"/>
</dbReference>
<dbReference type="InterPro" id="IPR050072">
    <property type="entry name" value="Peptidase_M20A"/>
</dbReference>
<accession>A0A8J2UHV5</accession>
<dbReference type="EMBL" id="BMJC01000005">
    <property type="protein sequence ID" value="GGB17964.1"/>
    <property type="molecule type" value="Genomic_DNA"/>
</dbReference>
<dbReference type="RefSeq" id="WP_188936467.1">
    <property type="nucleotide sequence ID" value="NZ_BMJC01000005.1"/>
</dbReference>
<dbReference type="Pfam" id="PF07687">
    <property type="entry name" value="M20_dimer"/>
    <property type="match status" value="1"/>
</dbReference>
<dbReference type="Proteomes" id="UP000607559">
    <property type="component" value="Unassembled WGS sequence"/>
</dbReference>
<feature type="domain" description="Peptidase M20 dimerisation" evidence="4">
    <location>
        <begin position="218"/>
        <end position="334"/>
    </location>
</feature>
<dbReference type="InterPro" id="IPR011650">
    <property type="entry name" value="Peptidase_M20_dimer"/>
</dbReference>
<name>A0A8J2UHV5_9BACT</name>
<keyword evidence="6" id="KW-1185">Reference proteome</keyword>
<evidence type="ECO:0000256" key="2">
    <source>
        <dbReference type="ARBA" id="ARBA00022801"/>
    </source>
</evidence>
<protein>
    <submittedName>
        <fullName evidence="5">Peptidase M20</fullName>
    </submittedName>
</protein>
<evidence type="ECO:0000313" key="5">
    <source>
        <dbReference type="EMBL" id="GGB17964.1"/>
    </source>
</evidence>
<dbReference type="Gene3D" id="3.30.70.360">
    <property type="match status" value="1"/>
</dbReference>
<reference evidence="5" key="2">
    <citation type="submission" date="2020-09" db="EMBL/GenBank/DDBJ databases">
        <authorList>
            <person name="Sun Q."/>
            <person name="Zhou Y."/>
        </authorList>
    </citation>
    <scope>NUCLEOTIDE SEQUENCE</scope>
    <source>
        <strain evidence="5">CGMCC 1.15448</strain>
    </source>
</reference>